<keyword evidence="2" id="KW-0812">Transmembrane</keyword>
<evidence type="ECO:0000256" key="1">
    <source>
        <dbReference type="SAM" id="MobiDB-lite"/>
    </source>
</evidence>
<dbReference type="Proteomes" id="UP000700596">
    <property type="component" value="Unassembled WGS sequence"/>
</dbReference>
<gene>
    <name evidence="3" type="ORF">B0J11DRAFT_601000</name>
</gene>
<evidence type="ECO:0000313" key="4">
    <source>
        <dbReference type="Proteomes" id="UP000700596"/>
    </source>
</evidence>
<sequence>MAGHLTLGRGKKRWTDGGLLFDDGDGGEEEDDDDNAEADGYNALRSIPLHPLCARVPQRRQEITMGRLERRHCSRERERERDNIWSQRVQGATTRAETVVTGGRWMELVSRWWGGWPVQGKSPARLAGRGQWPALRPELLFQRLFMPSLPGWGQWQARKQVYSGVAARGWPQFAPALATHPCPALAGWAVSLDGPCLQARRAPRTLVVPSPAASPAGLGASLGSDWLVGTAHICSHACSWGGMDDANLACGPETGRMRAQRTTRLRKATMALDSLTRSSPLRQSSHLSRIVSLTTRLLRAHTDNRHYSGLWIASLTATALLLLLFNCHNG</sequence>
<dbReference type="EMBL" id="JAGMWT010000003">
    <property type="protein sequence ID" value="KAH7132448.1"/>
    <property type="molecule type" value="Genomic_DNA"/>
</dbReference>
<protein>
    <submittedName>
        <fullName evidence="3">Uncharacterized protein</fullName>
    </submittedName>
</protein>
<evidence type="ECO:0000256" key="2">
    <source>
        <dbReference type="SAM" id="Phobius"/>
    </source>
</evidence>
<organism evidence="3 4">
    <name type="scientific">Dendryphion nanum</name>
    <dbReference type="NCBI Taxonomy" id="256645"/>
    <lineage>
        <taxon>Eukaryota</taxon>
        <taxon>Fungi</taxon>
        <taxon>Dikarya</taxon>
        <taxon>Ascomycota</taxon>
        <taxon>Pezizomycotina</taxon>
        <taxon>Dothideomycetes</taxon>
        <taxon>Pleosporomycetidae</taxon>
        <taxon>Pleosporales</taxon>
        <taxon>Torulaceae</taxon>
        <taxon>Dendryphion</taxon>
    </lineage>
</organism>
<keyword evidence="2" id="KW-0472">Membrane</keyword>
<comment type="caution">
    <text evidence="3">The sequence shown here is derived from an EMBL/GenBank/DDBJ whole genome shotgun (WGS) entry which is preliminary data.</text>
</comment>
<keyword evidence="2" id="KW-1133">Transmembrane helix</keyword>
<feature type="transmembrane region" description="Helical" evidence="2">
    <location>
        <begin position="306"/>
        <end position="325"/>
    </location>
</feature>
<name>A0A9P9E7E3_9PLEO</name>
<feature type="region of interest" description="Disordered" evidence="1">
    <location>
        <begin position="18"/>
        <end position="39"/>
    </location>
</feature>
<proteinExistence type="predicted"/>
<accession>A0A9P9E7E3</accession>
<keyword evidence="4" id="KW-1185">Reference proteome</keyword>
<feature type="compositionally biased region" description="Acidic residues" evidence="1">
    <location>
        <begin position="22"/>
        <end position="37"/>
    </location>
</feature>
<evidence type="ECO:0000313" key="3">
    <source>
        <dbReference type="EMBL" id="KAH7132448.1"/>
    </source>
</evidence>
<reference evidence="3" key="1">
    <citation type="journal article" date="2021" name="Nat. Commun.">
        <title>Genetic determinants of endophytism in the Arabidopsis root mycobiome.</title>
        <authorList>
            <person name="Mesny F."/>
            <person name="Miyauchi S."/>
            <person name="Thiergart T."/>
            <person name="Pickel B."/>
            <person name="Atanasova L."/>
            <person name="Karlsson M."/>
            <person name="Huettel B."/>
            <person name="Barry K.W."/>
            <person name="Haridas S."/>
            <person name="Chen C."/>
            <person name="Bauer D."/>
            <person name="Andreopoulos W."/>
            <person name="Pangilinan J."/>
            <person name="LaButti K."/>
            <person name="Riley R."/>
            <person name="Lipzen A."/>
            <person name="Clum A."/>
            <person name="Drula E."/>
            <person name="Henrissat B."/>
            <person name="Kohler A."/>
            <person name="Grigoriev I.V."/>
            <person name="Martin F.M."/>
            <person name="Hacquard S."/>
        </authorList>
    </citation>
    <scope>NUCLEOTIDE SEQUENCE</scope>
    <source>
        <strain evidence="3">MPI-CAGE-CH-0243</strain>
    </source>
</reference>
<dbReference type="AlphaFoldDB" id="A0A9P9E7E3"/>